<dbReference type="EMBL" id="KV907495">
    <property type="protein sequence ID" value="OOF98700.1"/>
    <property type="molecule type" value="Genomic_DNA"/>
</dbReference>
<dbReference type="Proteomes" id="UP000188318">
    <property type="component" value="Unassembled WGS sequence"/>
</dbReference>
<keyword evidence="3" id="KW-1185">Reference proteome</keyword>
<protein>
    <submittedName>
        <fullName evidence="2">Uncharacterized protein</fullName>
    </submittedName>
</protein>
<feature type="compositionally biased region" description="Acidic residues" evidence="1">
    <location>
        <begin position="240"/>
        <end position="249"/>
    </location>
</feature>
<proteinExistence type="predicted"/>
<feature type="region of interest" description="Disordered" evidence="1">
    <location>
        <begin position="216"/>
        <end position="255"/>
    </location>
</feature>
<evidence type="ECO:0000313" key="2">
    <source>
        <dbReference type="EMBL" id="OOF98700.1"/>
    </source>
</evidence>
<gene>
    <name evidence="2" type="ORF">ASPCADRAFT_403047</name>
</gene>
<dbReference type="AlphaFoldDB" id="A0A1R3RW54"/>
<dbReference type="VEuPathDB" id="FungiDB:ASPCADRAFT_403047"/>
<evidence type="ECO:0000256" key="1">
    <source>
        <dbReference type="SAM" id="MobiDB-lite"/>
    </source>
</evidence>
<accession>A0A1R3RW54</accession>
<sequence>MSTSNDSFVPPCETTLTSPPDNNAGSPKEDTAIPLVEDMNKLAISVASPDNTNCDTTLPQESPVTDAKKWTTTLVTLEADKVNMEHAGVEDVLEDVYCSADYLAPNTVIAAVDWIYCRRSDPNWLEISLQMLVELIQQLRKRHPTWKPIHGSIYCKNDWFRLYREGMPGEGGVPADGKIYLLQYQYEGRTSFYEHKEKNIYEQWQCLIPTNECTQEDVAPRDDNDGVSECERGPVTAELDSVDEEEEKDEEAKVE</sequence>
<dbReference type="OrthoDB" id="10568761at2759"/>
<feature type="region of interest" description="Disordered" evidence="1">
    <location>
        <begin position="1"/>
        <end position="30"/>
    </location>
</feature>
<evidence type="ECO:0000313" key="3">
    <source>
        <dbReference type="Proteomes" id="UP000188318"/>
    </source>
</evidence>
<organism evidence="2 3">
    <name type="scientific">Aspergillus carbonarius (strain ITEM 5010)</name>
    <dbReference type="NCBI Taxonomy" id="602072"/>
    <lineage>
        <taxon>Eukaryota</taxon>
        <taxon>Fungi</taxon>
        <taxon>Dikarya</taxon>
        <taxon>Ascomycota</taxon>
        <taxon>Pezizomycotina</taxon>
        <taxon>Eurotiomycetes</taxon>
        <taxon>Eurotiomycetidae</taxon>
        <taxon>Eurotiales</taxon>
        <taxon>Aspergillaceae</taxon>
        <taxon>Aspergillus</taxon>
        <taxon>Aspergillus subgen. Circumdati</taxon>
    </lineage>
</organism>
<feature type="compositionally biased region" description="Polar residues" evidence="1">
    <location>
        <begin position="14"/>
        <end position="25"/>
    </location>
</feature>
<reference evidence="3" key="1">
    <citation type="journal article" date="2017" name="Genome Biol.">
        <title>Comparative genomics reveals high biological diversity and specific adaptations in the industrially and medically important fungal genus Aspergillus.</title>
        <authorList>
            <person name="de Vries R.P."/>
            <person name="Riley R."/>
            <person name="Wiebenga A."/>
            <person name="Aguilar-Osorio G."/>
            <person name="Amillis S."/>
            <person name="Uchima C.A."/>
            <person name="Anderluh G."/>
            <person name="Asadollahi M."/>
            <person name="Askin M."/>
            <person name="Barry K."/>
            <person name="Battaglia E."/>
            <person name="Bayram O."/>
            <person name="Benocci T."/>
            <person name="Braus-Stromeyer S.A."/>
            <person name="Caldana C."/>
            <person name="Canovas D."/>
            <person name="Cerqueira G.C."/>
            <person name="Chen F."/>
            <person name="Chen W."/>
            <person name="Choi C."/>
            <person name="Clum A."/>
            <person name="Dos Santos R.A."/>
            <person name="Damasio A.R."/>
            <person name="Diallinas G."/>
            <person name="Emri T."/>
            <person name="Fekete E."/>
            <person name="Flipphi M."/>
            <person name="Freyberg S."/>
            <person name="Gallo A."/>
            <person name="Gournas C."/>
            <person name="Habgood R."/>
            <person name="Hainaut M."/>
            <person name="Harispe M.L."/>
            <person name="Henrissat B."/>
            <person name="Hilden K.S."/>
            <person name="Hope R."/>
            <person name="Hossain A."/>
            <person name="Karabika E."/>
            <person name="Karaffa L."/>
            <person name="Karanyi Z."/>
            <person name="Krasevec N."/>
            <person name="Kuo A."/>
            <person name="Kusch H."/>
            <person name="LaButti K."/>
            <person name="Lagendijk E.L."/>
            <person name="Lapidus A."/>
            <person name="Levasseur A."/>
            <person name="Lindquist E."/>
            <person name="Lipzen A."/>
            <person name="Logrieco A.F."/>
            <person name="MacCabe A."/>
            <person name="Maekelae M.R."/>
            <person name="Malavazi I."/>
            <person name="Melin P."/>
            <person name="Meyer V."/>
            <person name="Mielnichuk N."/>
            <person name="Miskei M."/>
            <person name="Molnar A.P."/>
            <person name="Mule G."/>
            <person name="Ngan C.Y."/>
            <person name="Orejas M."/>
            <person name="Orosz E."/>
            <person name="Ouedraogo J.P."/>
            <person name="Overkamp K.M."/>
            <person name="Park H.-S."/>
            <person name="Perrone G."/>
            <person name="Piumi F."/>
            <person name="Punt P.J."/>
            <person name="Ram A.F."/>
            <person name="Ramon A."/>
            <person name="Rauscher S."/>
            <person name="Record E."/>
            <person name="Riano-Pachon D.M."/>
            <person name="Robert V."/>
            <person name="Roehrig J."/>
            <person name="Ruller R."/>
            <person name="Salamov A."/>
            <person name="Salih N.S."/>
            <person name="Samson R.A."/>
            <person name="Sandor E."/>
            <person name="Sanguinetti M."/>
            <person name="Schuetze T."/>
            <person name="Sepcic K."/>
            <person name="Shelest E."/>
            <person name="Sherlock G."/>
            <person name="Sophianopoulou V."/>
            <person name="Squina F.M."/>
            <person name="Sun H."/>
            <person name="Susca A."/>
            <person name="Todd R.B."/>
            <person name="Tsang A."/>
            <person name="Unkles S.E."/>
            <person name="van de Wiele N."/>
            <person name="van Rossen-Uffink D."/>
            <person name="Oliveira J.V."/>
            <person name="Vesth T.C."/>
            <person name="Visser J."/>
            <person name="Yu J.-H."/>
            <person name="Zhou M."/>
            <person name="Andersen M.R."/>
            <person name="Archer D.B."/>
            <person name="Baker S.E."/>
            <person name="Benoit I."/>
            <person name="Brakhage A.A."/>
            <person name="Braus G.H."/>
            <person name="Fischer R."/>
            <person name="Frisvad J.C."/>
            <person name="Goldman G.H."/>
            <person name="Houbraken J."/>
            <person name="Oakley B."/>
            <person name="Pocsi I."/>
            <person name="Scazzocchio C."/>
            <person name="Seiboth B."/>
            <person name="vanKuyk P.A."/>
            <person name="Wortman J."/>
            <person name="Dyer P.S."/>
            <person name="Grigoriev I.V."/>
        </authorList>
    </citation>
    <scope>NUCLEOTIDE SEQUENCE [LARGE SCALE GENOMIC DNA]</scope>
    <source>
        <strain evidence="3">ITEM 5010</strain>
    </source>
</reference>
<name>A0A1R3RW54_ASPC5</name>
<feature type="compositionally biased region" description="Basic and acidic residues" evidence="1">
    <location>
        <begin position="218"/>
        <end position="232"/>
    </location>
</feature>